<feature type="region of interest" description="Disordered" evidence="1">
    <location>
        <begin position="204"/>
        <end position="226"/>
    </location>
</feature>
<accession>A0AAF0EYS3</accession>
<feature type="transmembrane region" description="Helical" evidence="2">
    <location>
        <begin position="177"/>
        <end position="194"/>
    </location>
</feature>
<organism evidence="3 4">
    <name type="scientific">Malassezia cuniculi</name>
    <dbReference type="NCBI Taxonomy" id="948313"/>
    <lineage>
        <taxon>Eukaryota</taxon>
        <taxon>Fungi</taxon>
        <taxon>Dikarya</taxon>
        <taxon>Basidiomycota</taxon>
        <taxon>Ustilaginomycotina</taxon>
        <taxon>Malasseziomycetes</taxon>
        <taxon>Malasseziales</taxon>
        <taxon>Malasseziaceae</taxon>
        <taxon>Malassezia</taxon>
    </lineage>
</organism>
<dbReference type="EMBL" id="CP119881">
    <property type="protein sequence ID" value="WFD36731.1"/>
    <property type="molecule type" value="Genomic_DNA"/>
</dbReference>
<feature type="transmembrane region" description="Helical" evidence="2">
    <location>
        <begin position="68"/>
        <end position="88"/>
    </location>
</feature>
<keyword evidence="2" id="KW-0472">Membrane</keyword>
<keyword evidence="2" id="KW-1133">Transmembrane helix</keyword>
<name>A0AAF0EYS3_9BASI</name>
<keyword evidence="2" id="KW-0812">Transmembrane</keyword>
<gene>
    <name evidence="3" type="ORF">MCUN1_003618</name>
</gene>
<reference evidence="3" key="1">
    <citation type="submission" date="2023-03" db="EMBL/GenBank/DDBJ databases">
        <title>Mating type loci evolution in Malassezia.</title>
        <authorList>
            <person name="Coelho M.A."/>
        </authorList>
    </citation>
    <scope>NUCLEOTIDE SEQUENCE</scope>
    <source>
        <strain evidence="3">CBS 11721</strain>
    </source>
</reference>
<evidence type="ECO:0000313" key="3">
    <source>
        <dbReference type="EMBL" id="WFD36731.1"/>
    </source>
</evidence>
<protein>
    <submittedName>
        <fullName evidence="3">Uncharacterized protein</fullName>
    </submittedName>
</protein>
<evidence type="ECO:0000313" key="4">
    <source>
        <dbReference type="Proteomes" id="UP001219933"/>
    </source>
</evidence>
<keyword evidence="4" id="KW-1185">Reference proteome</keyword>
<dbReference type="AlphaFoldDB" id="A0AAF0EYS3"/>
<proteinExistence type="predicted"/>
<evidence type="ECO:0000256" key="2">
    <source>
        <dbReference type="SAM" id="Phobius"/>
    </source>
</evidence>
<evidence type="ECO:0000256" key="1">
    <source>
        <dbReference type="SAM" id="MobiDB-lite"/>
    </source>
</evidence>
<feature type="transmembrane region" description="Helical" evidence="2">
    <location>
        <begin position="121"/>
        <end position="139"/>
    </location>
</feature>
<sequence length="264" mass="29049">MVDNDAEYGLPISYVQYKSGLLGDCFTAANQTQKCSRSSLKPKFDPQALTREKGVESDTRGLLTSLSYPGPLILFALLLALLTSGLQVRRVHAAITYNIASPMACGPAVGRELMFLRIVSYVQDIAGIIIIATILRLRVTIAHSIDQFNNDNSTRQLGHEAFHEKRLSVPMVMRADVGTAFGCLTIAGVLLLIVSRVEHRRLHQEGKHVHPHADAVHSSTGKEHVNRSMLDRESWASIVSTPLSAMVKPTHRSISYPLPIVKPH</sequence>
<dbReference type="Proteomes" id="UP001219933">
    <property type="component" value="Chromosome 5"/>
</dbReference>